<evidence type="ECO:0000313" key="4">
    <source>
        <dbReference type="EMBL" id="KNE69622.1"/>
    </source>
</evidence>
<feature type="compositionally biased region" description="Basic and acidic residues" evidence="2">
    <location>
        <begin position="395"/>
        <end position="420"/>
    </location>
</feature>
<feature type="coiled-coil region" evidence="1">
    <location>
        <begin position="516"/>
        <end position="543"/>
    </location>
</feature>
<gene>
    <name evidence="4" type="ORF">AMAG_14178</name>
</gene>
<proteinExistence type="predicted"/>
<evidence type="ECO:0000259" key="3">
    <source>
        <dbReference type="PROSITE" id="PS50217"/>
    </source>
</evidence>
<accession>A0A0L0T4G0</accession>
<evidence type="ECO:0000256" key="1">
    <source>
        <dbReference type="SAM" id="Coils"/>
    </source>
</evidence>
<dbReference type="AlphaFoldDB" id="A0A0L0T4G0"/>
<evidence type="ECO:0000313" key="5">
    <source>
        <dbReference type="Proteomes" id="UP000054350"/>
    </source>
</evidence>
<feature type="compositionally biased region" description="Polar residues" evidence="2">
    <location>
        <begin position="323"/>
        <end position="335"/>
    </location>
</feature>
<feature type="compositionally biased region" description="Acidic residues" evidence="2">
    <location>
        <begin position="421"/>
        <end position="430"/>
    </location>
</feature>
<dbReference type="GO" id="GO:0003700">
    <property type="term" value="F:DNA-binding transcription factor activity"/>
    <property type="evidence" value="ECO:0007669"/>
    <property type="project" value="InterPro"/>
</dbReference>
<keyword evidence="1" id="KW-0175">Coiled coil</keyword>
<feature type="compositionally biased region" description="Polar residues" evidence="2">
    <location>
        <begin position="255"/>
        <end position="272"/>
    </location>
</feature>
<dbReference type="Proteomes" id="UP000054350">
    <property type="component" value="Unassembled WGS sequence"/>
</dbReference>
<dbReference type="VEuPathDB" id="FungiDB:AMAG_14178"/>
<dbReference type="EMBL" id="GG745361">
    <property type="protein sequence ID" value="KNE69622.1"/>
    <property type="molecule type" value="Genomic_DNA"/>
</dbReference>
<evidence type="ECO:0000256" key="2">
    <source>
        <dbReference type="SAM" id="MobiDB-lite"/>
    </source>
</evidence>
<feature type="compositionally biased region" description="Basic and acidic residues" evidence="2">
    <location>
        <begin position="283"/>
        <end position="306"/>
    </location>
</feature>
<dbReference type="OrthoDB" id="5586288at2759"/>
<dbReference type="PROSITE" id="PS50217">
    <property type="entry name" value="BZIP"/>
    <property type="match status" value="1"/>
</dbReference>
<feature type="region of interest" description="Disordered" evidence="2">
    <location>
        <begin position="238"/>
        <end position="495"/>
    </location>
</feature>
<dbReference type="Gene3D" id="1.20.5.170">
    <property type="match status" value="1"/>
</dbReference>
<sequence>MAFGNAPLSSILPEDVEKLASPSAVAIWSAFAATATTTAANPPSTVDKSCALESELDPTCLPTPSPSVHGGDSPFRLLSPRAEDKQLADIDQNRIEADHMFNAFVQMPSGTAGTTAADNALACSAHEHDLRLTVPPLSLSGTPFHAFFGQGIPATTTPIAAAAASAVNQVPVVPQPSGEVLAATLLTQSLWMASMISACDPVMLATILTRPASPAAASSSISASSSAGIAAITPAKDEIVPKQVPESGRGRAMVQESTSSLSSPRNRRTLTTAAALDDDKMEEEVKGSKDSEEGGRKNVDGKKGEEQEADGQGPEDKEVVDQGASSSNGAVNNGKSAKDVIAQDEGCKIDVPKPKIKSKGKGHKGKGRGKGKGKGRKGKGDQDEGCEDGISANDSAKDQHEPAGRDTEATDGHKDALAKDDDADSSEDEPILLPTNTRKTVTKCPLLPVLLPYPKNMIRPDEPILPPRGSGPKRAREDEGDDDDSVLTSTEKMLRDRRLRNTISARKSRARKQAKIEMLETEGTRLAQQLQETEMKVQQLKQLVMAKDQVIMTMGL</sequence>
<protein>
    <recommendedName>
        <fullName evidence="3">BZIP domain-containing protein</fullName>
    </recommendedName>
</protein>
<feature type="compositionally biased region" description="Basic residues" evidence="2">
    <location>
        <begin position="354"/>
        <end position="377"/>
    </location>
</feature>
<dbReference type="CDD" id="cd14686">
    <property type="entry name" value="bZIP"/>
    <property type="match status" value="1"/>
</dbReference>
<organism evidence="4 5">
    <name type="scientific">Allomyces macrogynus (strain ATCC 38327)</name>
    <name type="common">Allomyces javanicus var. macrogynus</name>
    <dbReference type="NCBI Taxonomy" id="578462"/>
    <lineage>
        <taxon>Eukaryota</taxon>
        <taxon>Fungi</taxon>
        <taxon>Fungi incertae sedis</taxon>
        <taxon>Blastocladiomycota</taxon>
        <taxon>Blastocladiomycetes</taxon>
        <taxon>Blastocladiales</taxon>
        <taxon>Blastocladiaceae</taxon>
        <taxon>Allomyces</taxon>
    </lineage>
</organism>
<dbReference type="InterPro" id="IPR004827">
    <property type="entry name" value="bZIP"/>
</dbReference>
<name>A0A0L0T4G0_ALLM3</name>
<reference evidence="5" key="2">
    <citation type="submission" date="2009-11" db="EMBL/GenBank/DDBJ databases">
        <title>The Genome Sequence of Allomyces macrogynus strain ATCC 38327.</title>
        <authorList>
            <consortium name="The Broad Institute Genome Sequencing Platform"/>
            <person name="Russ C."/>
            <person name="Cuomo C."/>
            <person name="Shea T."/>
            <person name="Young S.K."/>
            <person name="Zeng Q."/>
            <person name="Koehrsen M."/>
            <person name="Haas B."/>
            <person name="Borodovsky M."/>
            <person name="Guigo R."/>
            <person name="Alvarado L."/>
            <person name="Berlin A."/>
            <person name="Borenstein D."/>
            <person name="Chen Z."/>
            <person name="Engels R."/>
            <person name="Freedman E."/>
            <person name="Gellesch M."/>
            <person name="Goldberg J."/>
            <person name="Griggs A."/>
            <person name="Gujja S."/>
            <person name="Heiman D."/>
            <person name="Hepburn T."/>
            <person name="Howarth C."/>
            <person name="Jen D."/>
            <person name="Larson L."/>
            <person name="Lewis B."/>
            <person name="Mehta T."/>
            <person name="Park D."/>
            <person name="Pearson M."/>
            <person name="Roberts A."/>
            <person name="Saif S."/>
            <person name="Shenoy N."/>
            <person name="Sisk P."/>
            <person name="Stolte C."/>
            <person name="Sykes S."/>
            <person name="Walk T."/>
            <person name="White J."/>
            <person name="Yandava C."/>
            <person name="Burger G."/>
            <person name="Gray M.W."/>
            <person name="Holland P.W.H."/>
            <person name="King N."/>
            <person name="Lang F.B.F."/>
            <person name="Roger A.J."/>
            <person name="Ruiz-Trillo I."/>
            <person name="Lander E."/>
            <person name="Nusbaum C."/>
        </authorList>
    </citation>
    <scope>NUCLEOTIDE SEQUENCE [LARGE SCALE GENOMIC DNA]</scope>
    <source>
        <strain evidence="5">ATCC 38327</strain>
    </source>
</reference>
<reference evidence="4 5" key="1">
    <citation type="submission" date="2009-11" db="EMBL/GenBank/DDBJ databases">
        <title>Annotation of Allomyces macrogynus ATCC 38327.</title>
        <authorList>
            <consortium name="The Broad Institute Genome Sequencing Platform"/>
            <person name="Russ C."/>
            <person name="Cuomo C."/>
            <person name="Burger G."/>
            <person name="Gray M.W."/>
            <person name="Holland P.W.H."/>
            <person name="King N."/>
            <person name="Lang F.B.F."/>
            <person name="Roger A.J."/>
            <person name="Ruiz-Trillo I."/>
            <person name="Young S.K."/>
            <person name="Zeng Q."/>
            <person name="Gargeya S."/>
            <person name="Fitzgerald M."/>
            <person name="Haas B."/>
            <person name="Abouelleil A."/>
            <person name="Alvarado L."/>
            <person name="Arachchi H.M."/>
            <person name="Berlin A."/>
            <person name="Chapman S.B."/>
            <person name="Gearin G."/>
            <person name="Goldberg J."/>
            <person name="Griggs A."/>
            <person name="Gujja S."/>
            <person name="Hansen M."/>
            <person name="Heiman D."/>
            <person name="Howarth C."/>
            <person name="Larimer J."/>
            <person name="Lui A."/>
            <person name="MacDonald P.J.P."/>
            <person name="McCowen C."/>
            <person name="Montmayeur A."/>
            <person name="Murphy C."/>
            <person name="Neiman D."/>
            <person name="Pearson M."/>
            <person name="Priest M."/>
            <person name="Roberts A."/>
            <person name="Saif S."/>
            <person name="Shea T."/>
            <person name="Sisk P."/>
            <person name="Stolte C."/>
            <person name="Sykes S."/>
            <person name="Wortman J."/>
            <person name="Nusbaum C."/>
            <person name="Birren B."/>
        </authorList>
    </citation>
    <scope>NUCLEOTIDE SEQUENCE [LARGE SCALE GENOMIC DNA]</scope>
    <source>
        <strain evidence="4 5">ATCC 38327</strain>
    </source>
</reference>
<dbReference type="PROSITE" id="PS00036">
    <property type="entry name" value="BZIP_BASIC"/>
    <property type="match status" value="1"/>
</dbReference>
<keyword evidence="5" id="KW-1185">Reference proteome</keyword>
<dbReference type="InterPro" id="IPR046347">
    <property type="entry name" value="bZIP_sf"/>
</dbReference>
<feature type="domain" description="BZIP" evidence="3">
    <location>
        <begin position="491"/>
        <end position="542"/>
    </location>
</feature>
<dbReference type="SMART" id="SM00338">
    <property type="entry name" value="BRLZ"/>
    <property type="match status" value="1"/>
</dbReference>
<dbReference type="SUPFAM" id="SSF57959">
    <property type="entry name" value="Leucine zipper domain"/>
    <property type="match status" value="1"/>
</dbReference>